<evidence type="ECO:0000256" key="3">
    <source>
        <dbReference type="ARBA" id="ARBA00022833"/>
    </source>
</evidence>
<feature type="binding site" evidence="6">
    <location>
        <position position="105"/>
    </location>
    <ligand>
        <name>Zn(2+)</name>
        <dbReference type="ChEBI" id="CHEBI:29105"/>
    </ligand>
</feature>
<keyword evidence="3 6" id="KW-0862">Zinc</keyword>
<dbReference type="GO" id="GO:0033743">
    <property type="term" value="F:peptide-methionine (R)-S-oxide reductase activity"/>
    <property type="evidence" value="ECO:0007669"/>
    <property type="project" value="UniProtKB-UniRule"/>
</dbReference>
<name>A0AAC9JX24_9HYPH</name>
<dbReference type="InterPro" id="IPR028427">
    <property type="entry name" value="Met_Sox_Rdtase_MsrB"/>
</dbReference>
<dbReference type="SUPFAM" id="SSF51316">
    <property type="entry name" value="Mss4-like"/>
    <property type="match status" value="1"/>
</dbReference>
<sequence>MPASDGNGKVEKNAAQWRAELSPEQFRIARLGGTEPPFSSPYNTEKRPGLYRCVCCGEPLFASHAKYESGSGWPSFFEPVDRRAIAEAPDHKLAMPRTEIRCARCDAHLGHVFPDGPQPTGLRYCTNGSALVFEPEGTERGAGEKTRNER</sequence>
<dbReference type="GO" id="GO:0005737">
    <property type="term" value="C:cytoplasm"/>
    <property type="evidence" value="ECO:0007669"/>
    <property type="project" value="TreeGrafter"/>
</dbReference>
<evidence type="ECO:0000256" key="5">
    <source>
        <dbReference type="ARBA" id="ARBA00048488"/>
    </source>
</evidence>
<keyword evidence="2 6" id="KW-0479">Metal-binding</keyword>
<evidence type="ECO:0000313" key="9">
    <source>
        <dbReference type="Proteomes" id="UP000182703"/>
    </source>
</evidence>
<dbReference type="FunFam" id="2.170.150.20:FF:000001">
    <property type="entry name" value="Peptide methionine sulfoxide reductase MsrB"/>
    <property type="match status" value="1"/>
</dbReference>
<dbReference type="AlphaFoldDB" id="A0AAC9JX24"/>
<evidence type="ECO:0000313" key="8">
    <source>
        <dbReference type="EMBL" id="APF38927.1"/>
    </source>
</evidence>
<dbReference type="GO" id="GO:0008270">
    <property type="term" value="F:zinc ion binding"/>
    <property type="evidence" value="ECO:0007669"/>
    <property type="project" value="UniProtKB-UniRule"/>
</dbReference>
<comment type="cofactor">
    <cofactor evidence="6">
        <name>Zn(2+)</name>
        <dbReference type="ChEBI" id="CHEBI:29105"/>
    </cofactor>
    <text evidence="6">Binds 1 zinc ion per subunit. The zinc ion is important for the structural integrity of the protein.</text>
</comment>
<dbReference type="PANTHER" id="PTHR10173:SF52">
    <property type="entry name" value="METHIONINE-R-SULFOXIDE REDUCTASE B1"/>
    <property type="match status" value="1"/>
</dbReference>
<dbReference type="PROSITE" id="PS51790">
    <property type="entry name" value="MSRB"/>
    <property type="match status" value="1"/>
</dbReference>
<gene>
    <name evidence="6" type="primary">msrB</name>
    <name evidence="8" type="ORF">BOQ54_06440</name>
</gene>
<evidence type="ECO:0000256" key="2">
    <source>
        <dbReference type="ARBA" id="ARBA00022723"/>
    </source>
</evidence>
<dbReference type="Pfam" id="PF01641">
    <property type="entry name" value="SelR"/>
    <property type="match status" value="1"/>
</dbReference>
<dbReference type="InterPro" id="IPR002579">
    <property type="entry name" value="Met_Sox_Rdtase_MsrB_dom"/>
</dbReference>
<keyword evidence="9" id="KW-1185">Reference proteome</keyword>
<comment type="similarity">
    <text evidence="1 6">Belongs to the MsrB Met sulfoxide reductase family.</text>
</comment>
<protein>
    <recommendedName>
        <fullName evidence="6">Peptide methionine sulfoxide reductase MsrB</fullName>
        <ecNumber evidence="6">1.8.4.12</ecNumber>
    </recommendedName>
    <alternativeName>
        <fullName evidence="6">Peptide-methionine (R)-S-oxide reductase</fullName>
    </alternativeName>
</protein>
<accession>A0AAC9JX24</accession>
<feature type="binding site" evidence="6">
    <location>
        <position position="53"/>
    </location>
    <ligand>
        <name>Zn(2+)</name>
        <dbReference type="ChEBI" id="CHEBI:29105"/>
    </ligand>
</feature>
<dbReference type="InterPro" id="IPR011057">
    <property type="entry name" value="Mss4-like_sf"/>
</dbReference>
<evidence type="ECO:0000256" key="4">
    <source>
        <dbReference type="ARBA" id="ARBA00023002"/>
    </source>
</evidence>
<feature type="active site" description="Nucleophile" evidence="6">
    <location>
        <position position="125"/>
    </location>
</feature>
<dbReference type="EMBL" id="CP018095">
    <property type="protein sequence ID" value="APF38927.1"/>
    <property type="molecule type" value="Genomic_DNA"/>
</dbReference>
<dbReference type="HAMAP" id="MF_01400">
    <property type="entry name" value="MsrB"/>
    <property type="match status" value="1"/>
</dbReference>
<feature type="binding site" evidence="6">
    <location>
        <position position="56"/>
    </location>
    <ligand>
        <name>Zn(2+)</name>
        <dbReference type="ChEBI" id="CHEBI:29105"/>
    </ligand>
</feature>
<proteinExistence type="inferred from homology"/>
<dbReference type="NCBIfam" id="TIGR00357">
    <property type="entry name" value="peptide-methionine (R)-S-oxide reductase MsrB"/>
    <property type="match status" value="1"/>
</dbReference>
<evidence type="ECO:0000256" key="6">
    <source>
        <dbReference type="HAMAP-Rule" id="MF_01400"/>
    </source>
</evidence>
<organism evidence="8 9">
    <name type="scientific">Chelatococcus daeguensis</name>
    <dbReference type="NCBI Taxonomy" id="444444"/>
    <lineage>
        <taxon>Bacteria</taxon>
        <taxon>Pseudomonadati</taxon>
        <taxon>Pseudomonadota</taxon>
        <taxon>Alphaproteobacteria</taxon>
        <taxon>Hyphomicrobiales</taxon>
        <taxon>Chelatococcaceae</taxon>
        <taxon>Chelatococcus</taxon>
    </lineage>
</organism>
<reference evidence="8 9" key="1">
    <citation type="submission" date="2016-11" db="EMBL/GenBank/DDBJ databases">
        <title>Complete genome sequence of the aerobically denitrifying bacterium Chelatococcus daeguensis TAD1.</title>
        <authorList>
            <person name="Yang Y."/>
            <person name="Huang S."/>
            <person name="Lin E."/>
        </authorList>
    </citation>
    <scope>NUCLEOTIDE SEQUENCE [LARGE SCALE GENOMIC DNA]</scope>
    <source>
        <strain evidence="8 9">TAD1</strain>
    </source>
</reference>
<dbReference type="KEGG" id="cdq:BOQ54_06440"/>
<dbReference type="EC" id="1.8.4.12" evidence="6"/>
<dbReference type="RefSeq" id="WP_055459370.1">
    <property type="nucleotide sequence ID" value="NZ_CP018095.1"/>
</dbReference>
<feature type="domain" description="MsrB" evidence="7">
    <location>
        <begin position="14"/>
        <end position="136"/>
    </location>
</feature>
<keyword evidence="4 6" id="KW-0560">Oxidoreductase</keyword>
<evidence type="ECO:0000256" key="1">
    <source>
        <dbReference type="ARBA" id="ARBA00007174"/>
    </source>
</evidence>
<evidence type="ECO:0000259" key="7">
    <source>
        <dbReference type="PROSITE" id="PS51790"/>
    </source>
</evidence>
<feature type="binding site" evidence="6">
    <location>
        <position position="102"/>
    </location>
    <ligand>
        <name>Zn(2+)</name>
        <dbReference type="ChEBI" id="CHEBI:29105"/>
    </ligand>
</feature>
<comment type="catalytic activity">
    <reaction evidence="5 6">
        <text>L-methionyl-[protein] + [thioredoxin]-disulfide + H2O = L-methionyl-(R)-S-oxide-[protein] + [thioredoxin]-dithiol</text>
        <dbReference type="Rhea" id="RHEA:24164"/>
        <dbReference type="Rhea" id="RHEA-COMP:10698"/>
        <dbReference type="Rhea" id="RHEA-COMP:10700"/>
        <dbReference type="Rhea" id="RHEA-COMP:12313"/>
        <dbReference type="Rhea" id="RHEA-COMP:12314"/>
        <dbReference type="ChEBI" id="CHEBI:15377"/>
        <dbReference type="ChEBI" id="CHEBI:16044"/>
        <dbReference type="ChEBI" id="CHEBI:29950"/>
        <dbReference type="ChEBI" id="CHEBI:45764"/>
        <dbReference type="ChEBI" id="CHEBI:50058"/>
        <dbReference type="EC" id="1.8.4.12"/>
    </reaction>
</comment>
<dbReference type="Gene3D" id="2.170.150.20">
    <property type="entry name" value="Peptide methionine sulfoxide reductase"/>
    <property type="match status" value="1"/>
</dbReference>
<dbReference type="GO" id="GO:0006979">
    <property type="term" value="P:response to oxidative stress"/>
    <property type="evidence" value="ECO:0007669"/>
    <property type="project" value="InterPro"/>
</dbReference>
<dbReference type="PANTHER" id="PTHR10173">
    <property type="entry name" value="METHIONINE SULFOXIDE REDUCTASE"/>
    <property type="match status" value="1"/>
</dbReference>
<dbReference type="GO" id="GO:0030091">
    <property type="term" value="P:protein repair"/>
    <property type="evidence" value="ECO:0007669"/>
    <property type="project" value="InterPro"/>
</dbReference>
<dbReference type="Proteomes" id="UP000182703">
    <property type="component" value="Chromosome"/>
</dbReference>